<dbReference type="CDD" id="cd02440">
    <property type="entry name" value="AdoMet_MTases"/>
    <property type="match status" value="1"/>
</dbReference>
<evidence type="ECO:0000256" key="2">
    <source>
        <dbReference type="ARBA" id="ARBA00022679"/>
    </source>
</evidence>
<keyword evidence="2 4" id="KW-0808">Transferase</keyword>
<evidence type="ECO:0000256" key="1">
    <source>
        <dbReference type="ARBA" id="ARBA00022603"/>
    </source>
</evidence>
<dbReference type="SUPFAM" id="SSF53335">
    <property type="entry name" value="S-adenosyl-L-methionine-dependent methyltransferases"/>
    <property type="match status" value="1"/>
</dbReference>
<protein>
    <submittedName>
        <fullName evidence="4">SAM-dependent methyltransferase</fullName>
    </submittedName>
</protein>
<dbReference type="AlphaFoldDB" id="A0A7C4BDD3"/>
<organism evidence="4">
    <name type="scientific">Ignisphaera aggregans</name>
    <dbReference type="NCBI Taxonomy" id="334771"/>
    <lineage>
        <taxon>Archaea</taxon>
        <taxon>Thermoproteota</taxon>
        <taxon>Thermoprotei</taxon>
        <taxon>Desulfurococcales</taxon>
        <taxon>Desulfurococcaceae</taxon>
        <taxon>Ignisphaera</taxon>
    </lineage>
</organism>
<dbReference type="InterPro" id="IPR029063">
    <property type="entry name" value="SAM-dependent_MTases_sf"/>
</dbReference>
<dbReference type="PANTHER" id="PTHR13610">
    <property type="entry name" value="METHYLTRANSFERASE DOMAIN-CONTAINING PROTEIN"/>
    <property type="match status" value="1"/>
</dbReference>
<name>A0A7C4BDD3_9CREN</name>
<dbReference type="InterPro" id="IPR026170">
    <property type="entry name" value="FAM173A/B"/>
</dbReference>
<proteinExistence type="predicted"/>
<dbReference type="GO" id="GO:0016279">
    <property type="term" value="F:protein-lysine N-methyltransferase activity"/>
    <property type="evidence" value="ECO:0007669"/>
    <property type="project" value="InterPro"/>
</dbReference>
<evidence type="ECO:0000256" key="3">
    <source>
        <dbReference type="ARBA" id="ARBA00022691"/>
    </source>
</evidence>
<dbReference type="Gene3D" id="3.40.50.150">
    <property type="entry name" value="Vaccinia Virus protein VP39"/>
    <property type="match status" value="1"/>
</dbReference>
<dbReference type="GO" id="GO:0032259">
    <property type="term" value="P:methylation"/>
    <property type="evidence" value="ECO:0007669"/>
    <property type="project" value="UniProtKB-KW"/>
</dbReference>
<keyword evidence="3" id="KW-0949">S-adenosyl-L-methionine</keyword>
<dbReference type="PANTHER" id="PTHR13610:SF11">
    <property type="entry name" value="METHYLTRANSFERASE DOMAIN-CONTAINING PROTEIN"/>
    <property type="match status" value="1"/>
</dbReference>
<sequence>MSVAPWIPSPKIVVEYLKYALGVSREDVVLDLGCGDGRVLLEFAKIGATTICIEIDRVLCNIVEVTFNILGLGDKARIICKDFFKVDLLEIKPRPTIVYTYLYPSVLEALARKFEDELDFCTVIVSLDFPIRDWSPVYVRHLVDENDHSRVVWIYVNGISNPKARTLEAKIIDIDECAHMCVEKCKRRLFMY</sequence>
<dbReference type="EMBL" id="DTFF01000064">
    <property type="protein sequence ID" value="HGI88275.1"/>
    <property type="molecule type" value="Genomic_DNA"/>
</dbReference>
<evidence type="ECO:0000313" key="4">
    <source>
        <dbReference type="EMBL" id="HGI88275.1"/>
    </source>
</evidence>
<comment type="caution">
    <text evidence="4">The sequence shown here is derived from an EMBL/GenBank/DDBJ whole genome shotgun (WGS) entry which is preliminary data.</text>
</comment>
<reference evidence="4" key="1">
    <citation type="journal article" date="2020" name="mSystems">
        <title>Genome- and Community-Level Interaction Insights into Carbon Utilization and Element Cycling Functions of Hydrothermarchaeota in Hydrothermal Sediment.</title>
        <authorList>
            <person name="Zhou Z."/>
            <person name="Liu Y."/>
            <person name="Xu W."/>
            <person name="Pan J."/>
            <person name="Luo Z.H."/>
            <person name="Li M."/>
        </authorList>
    </citation>
    <scope>NUCLEOTIDE SEQUENCE [LARGE SCALE GENOMIC DNA]</scope>
    <source>
        <strain evidence="4">SpSt-732</strain>
    </source>
</reference>
<gene>
    <name evidence="4" type="ORF">ENV14_07830</name>
</gene>
<keyword evidence="1 4" id="KW-0489">Methyltransferase</keyword>
<accession>A0A7C4BDD3</accession>